<dbReference type="AlphaFoldDB" id="A0A948WZR5"/>
<dbReference type="Pfam" id="PF13565">
    <property type="entry name" value="HTH_32"/>
    <property type="match status" value="1"/>
</dbReference>
<organism evidence="1 2">
    <name type="scientific">Candidatus Anaerobiospirillum pullicola</name>
    <dbReference type="NCBI Taxonomy" id="2838451"/>
    <lineage>
        <taxon>Bacteria</taxon>
        <taxon>Pseudomonadati</taxon>
        <taxon>Pseudomonadota</taxon>
        <taxon>Gammaproteobacteria</taxon>
        <taxon>Aeromonadales</taxon>
        <taxon>Succinivibrionaceae</taxon>
        <taxon>Anaerobiospirillum</taxon>
    </lineage>
</organism>
<proteinExistence type="predicted"/>
<accession>A0A948WZR5</accession>
<gene>
    <name evidence="1" type="ORF">H9847_06010</name>
</gene>
<name>A0A948WZR5_9GAMM</name>
<reference evidence="1" key="1">
    <citation type="journal article" date="2021" name="PeerJ">
        <title>Extensive microbial diversity within the chicken gut microbiome revealed by metagenomics and culture.</title>
        <authorList>
            <person name="Gilroy R."/>
            <person name="Ravi A."/>
            <person name="Getino M."/>
            <person name="Pursley I."/>
            <person name="Horton D.L."/>
            <person name="Alikhan N.F."/>
            <person name="Baker D."/>
            <person name="Gharbi K."/>
            <person name="Hall N."/>
            <person name="Watson M."/>
            <person name="Adriaenssens E.M."/>
            <person name="Foster-Nyarko E."/>
            <person name="Jarju S."/>
            <person name="Secka A."/>
            <person name="Antonio M."/>
            <person name="Oren A."/>
            <person name="Chaudhuri R.R."/>
            <person name="La Ragione R."/>
            <person name="Hildebrand F."/>
            <person name="Pallen M.J."/>
        </authorList>
    </citation>
    <scope>NUCLEOTIDE SEQUENCE</scope>
    <source>
        <strain evidence="1">378</strain>
    </source>
</reference>
<evidence type="ECO:0000313" key="2">
    <source>
        <dbReference type="Proteomes" id="UP000733611"/>
    </source>
</evidence>
<comment type="caution">
    <text evidence="1">The sequence shown here is derived from an EMBL/GenBank/DDBJ whole genome shotgun (WGS) entry which is preliminary data.</text>
</comment>
<evidence type="ECO:0000313" key="1">
    <source>
        <dbReference type="EMBL" id="MBU3844409.1"/>
    </source>
</evidence>
<dbReference type="Proteomes" id="UP000733611">
    <property type="component" value="Unassembled WGS sequence"/>
</dbReference>
<sequence>MNIQTVHKVLKKWASLGMAQALEDSPRSGRPHVIGDDAKAWIVSLACTPVKEVLGSPASSVWTISSLHKYIRSHCVAAGYPELNKIAASTVWLILNANEIKPHRMRS</sequence>
<dbReference type="EMBL" id="JAHLFE010000119">
    <property type="protein sequence ID" value="MBU3844409.1"/>
    <property type="molecule type" value="Genomic_DNA"/>
</dbReference>
<protein>
    <submittedName>
        <fullName evidence="1">Helix-turn-helix domain-containing protein</fullName>
    </submittedName>
</protein>
<reference evidence="1" key="2">
    <citation type="submission" date="2021-04" db="EMBL/GenBank/DDBJ databases">
        <authorList>
            <person name="Gilroy R."/>
        </authorList>
    </citation>
    <scope>NUCLEOTIDE SEQUENCE</scope>
    <source>
        <strain evidence="1">378</strain>
    </source>
</reference>